<dbReference type="InterPro" id="IPR013108">
    <property type="entry name" value="Amidohydro_3"/>
</dbReference>
<dbReference type="CDD" id="cd01300">
    <property type="entry name" value="YtcJ_like"/>
    <property type="match status" value="1"/>
</dbReference>
<dbReference type="Pfam" id="PF07969">
    <property type="entry name" value="Amidohydro_3"/>
    <property type="match status" value="1"/>
</dbReference>
<dbReference type="Gene3D" id="3.20.20.140">
    <property type="entry name" value="Metal-dependent hydrolases"/>
    <property type="match status" value="1"/>
</dbReference>
<reference evidence="3" key="1">
    <citation type="submission" date="2015-03" db="EMBL/GenBank/DDBJ databases">
        <authorList>
            <consortium name="Pathogen Informatics"/>
        </authorList>
    </citation>
    <scope>NUCLEOTIDE SEQUENCE [LARGE SCALE GENOMIC DNA]</scope>
    <source>
        <strain evidence="3">NCTC11134</strain>
    </source>
</reference>
<protein>
    <submittedName>
        <fullName evidence="2">N-substituted formamide deformylase</fullName>
        <ecNumber evidence="2">3.5.1.91</ecNumber>
    </submittedName>
</protein>
<dbReference type="EMBL" id="LN868938">
    <property type="protein sequence ID" value="CRY74529.1"/>
    <property type="molecule type" value="Genomic_DNA"/>
</dbReference>
<feature type="domain" description="Amidohydrolase 3" evidence="1">
    <location>
        <begin position="111"/>
        <end position="593"/>
    </location>
</feature>
<evidence type="ECO:0000313" key="3">
    <source>
        <dbReference type="Proteomes" id="UP000057820"/>
    </source>
</evidence>
<dbReference type="InterPro" id="IPR033932">
    <property type="entry name" value="YtcJ-like"/>
</dbReference>
<dbReference type="InterPro" id="IPR032466">
    <property type="entry name" value="Metal_Hydrolase"/>
</dbReference>
<dbReference type="SUPFAM" id="SSF51338">
    <property type="entry name" value="Composite domain of metallo-dependent hydrolases"/>
    <property type="match status" value="1"/>
</dbReference>
<accession>A0A0H5NH17</accession>
<dbReference type="SUPFAM" id="SSF51556">
    <property type="entry name" value="Metallo-dependent hydrolases"/>
    <property type="match status" value="1"/>
</dbReference>
<dbReference type="Proteomes" id="UP000057820">
    <property type="component" value="Chromosome 1"/>
</dbReference>
<dbReference type="Gene3D" id="2.30.40.10">
    <property type="entry name" value="Urease, subunit C, domain 1"/>
    <property type="match status" value="1"/>
</dbReference>
<name>A0A0H5NH17_NOCFR</name>
<proteinExistence type="predicted"/>
<dbReference type="AlphaFoldDB" id="A0A0H5NH17"/>
<dbReference type="KEGG" id="nfr:ERS450000_00727"/>
<evidence type="ECO:0000313" key="2">
    <source>
        <dbReference type="EMBL" id="CRY74529.1"/>
    </source>
</evidence>
<dbReference type="InterPro" id="IPR011059">
    <property type="entry name" value="Metal-dep_hydrolase_composite"/>
</dbReference>
<gene>
    <name evidence="2" type="primary">nfdA_1</name>
    <name evidence="2" type="ORF">ERS450000_00727</name>
</gene>
<dbReference type="PANTHER" id="PTHR22642:SF20">
    <property type="entry name" value="AMIDOHYDROLASE 3 DOMAIN-CONTAINING PROTEIN"/>
    <property type="match status" value="1"/>
</dbReference>
<dbReference type="GO" id="GO:0016810">
    <property type="term" value="F:hydrolase activity, acting on carbon-nitrogen (but not peptide) bonds"/>
    <property type="evidence" value="ECO:0007669"/>
    <property type="project" value="InterPro"/>
</dbReference>
<evidence type="ECO:0000259" key="1">
    <source>
        <dbReference type="Pfam" id="PF07969"/>
    </source>
</evidence>
<dbReference type="Gene3D" id="3.10.310.70">
    <property type="match status" value="1"/>
</dbReference>
<sequence>MPGPRRARVVPAADVCATSPDGAERNGTTKGIELMRKYPILLGAAALTAALITGCSSGDQTPAADLILKNGRIYTVDDTREWAQAIVVSGDKIVYVGDDAGAQAYENDGAQVVDLQGKMVTPGFIDGHNHAYLMAESLFWPNLDRHRTVEDKQAALRAYRAENPAMPQLRGVGWDDIAEDARARGVLPRQLIDAAVPDIPVAIIENSHHTLLANSKALELAGITKDTPDPEGATIVRDPATGEPTGELEEFGAENLVISALPQSDFTVEQYRHTILEWQRVAAEDGITSTFVPIHYPTESLLQAFQQLDDEGKLTVRFDLAQWADETKGVSQVAHFVDMRDKYRGTHFTLDTIKIFADGVGEAKLVWKQDVLEETVAALDAEGFRIYVHAIGSPGFYPEDNVLDAFEVAAQRNGRRDARHAITHLDWTRGEDLARFRELGIIAVPQPAWFGKGWYDDAPASEVNNAMRFQSFLDAGVTVSSSSDFPSTDTFTRDMYPLTGLEAGMTRVDVDTATEADLGAAQNPQERATLADMIASYTMGGAHLIFAEDERGSLAAGKKADFVVLDKNLFELPKTSVGEAKVLATSFEGNEVFRDESMN</sequence>
<organism evidence="2 3">
    <name type="scientific">Nocardia farcinica</name>
    <dbReference type="NCBI Taxonomy" id="37329"/>
    <lineage>
        <taxon>Bacteria</taxon>
        <taxon>Bacillati</taxon>
        <taxon>Actinomycetota</taxon>
        <taxon>Actinomycetes</taxon>
        <taxon>Mycobacteriales</taxon>
        <taxon>Nocardiaceae</taxon>
        <taxon>Nocardia</taxon>
    </lineage>
</organism>
<keyword evidence="2" id="KW-0378">Hydrolase</keyword>
<dbReference type="PANTHER" id="PTHR22642">
    <property type="entry name" value="IMIDAZOLONEPROPIONASE"/>
    <property type="match status" value="1"/>
</dbReference>
<dbReference type="EC" id="3.5.1.91" evidence="2"/>